<feature type="transmembrane region" description="Helical" evidence="7">
    <location>
        <begin position="135"/>
        <end position="157"/>
    </location>
</feature>
<dbReference type="InterPro" id="IPR049326">
    <property type="entry name" value="Rhodopsin_dom_fungi"/>
</dbReference>
<gene>
    <name evidence="9" type="ORF">JX265_007767</name>
</gene>
<dbReference type="Proteomes" id="UP000829685">
    <property type="component" value="Unassembled WGS sequence"/>
</dbReference>
<evidence type="ECO:0000259" key="8">
    <source>
        <dbReference type="Pfam" id="PF20684"/>
    </source>
</evidence>
<protein>
    <recommendedName>
        <fullName evidence="8">Rhodopsin domain-containing protein</fullName>
    </recommendedName>
</protein>
<feature type="domain" description="Rhodopsin" evidence="8">
    <location>
        <begin position="38"/>
        <end position="270"/>
    </location>
</feature>
<comment type="caution">
    <text evidence="9">The sequence shown here is derived from an EMBL/GenBank/DDBJ whole genome shotgun (WGS) entry which is preliminary data.</text>
</comment>
<evidence type="ECO:0000256" key="5">
    <source>
        <dbReference type="ARBA" id="ARBA00038359"/>
    </source>
</evidence>
<dbReference type="EMBL" id="JAFIMR010000020">
    <property type="protein sequence ID" value="KAI1866466.1"/>
    <property type="molecule type" value="Genomic_DNA"/>
</dbReference>
<dbReference type="PANTHER" id="PTHR33048:SF47">
    <property type="entry name" value="INTEGRAL MEMBRANE PROTEIN-RELATED"/>
    <property type="match status" value="1"/>
</dbReference>
<evidence type="ECO:0000256" key="3">
    <source>
        <dbReference type="ARBA" id="ARBA00022989"/>
    </source>
</evidence>
<feature type="compositionally biased region" description="Basic and acidic residues" evidence="6">
    <location>
        <begin position="350"/>
        <end position="366"/>
    </location>
</feature>
<evidence type="ECO:0000256" key="6">
    <source>
        <dbReference type="SAM" id="MobiDB-lite"/>
    </source>
</evidence>
<feature type="transmembrane region" description="Helical" evidence="7">
    <location>
        <begin position="253"/>
        <end position="274"/>
    </location>
</feature>
<organism evidence="9 10">
    <name type="scientific">Neoarthrinium moseri</name>
    <dbReference type="NCBI Taxonomy" id="1658444"/>
    <lineage>
        <taxon>Eukaryota</taxon>
        <taxon>Fungi</taxon>
        <taxon>Dikarya</taxon>
        <taxon>Ascomycota</taxon>
        <taxon>Pezizomycotina</taxon>
        <taxon>Sordariomycetes</taxon>
        <taxon>Xylariomycetidae</taxon>
        <taxon>Amphisphaeriales</taxon>
        <taxon>Apiosporaceae</taxon>
        <taxon>Neoarthrinium</taxon>
    </lineage>
</organism>
<keyword evidence="4 7" id="KW-0472">Membrane</keyword>
<evidence type="ECO:0000256" key="1">
    <source>
        <dbReference type="ARBA" id="ARBA00004141"/>
    </source>
</evidence>
<dbReference type="AlphaFoldDB" id="A0A9Q0APD6"/>
<keyword evidence="10" id="KW-1185">Reference proteome</keyword>
<feature type="transmembrane region" description="Helical" evidence="7">
    <location>
        <begin position="20"/>
        <end position="42"/>
    </location>
</feature>
<evidence type="ECO:0000256" key="2">
    <source>
        <dbReference type="ARBA" id="ARBA00022692"/>
    </source>
</evidence>
<proteinExistence type="inferred from homology"/>
<dbReference type="InterPro" id="IPR052337">
    <property type="entry name" value="SAT4-like"/>
</dbReference>
<feature type="transmembrane region" description="Helical" evidence="7">
    <location>
        <begin position="99"/>
        <end position="123"/>
    </location>
</feature>
<keyword evidence="2 7" id="KW-0812">Transmembrane</keyword>
<dbReference type="PANTHER" id="PTHR33048">
    <property type="entry name" value="PTH11-LIKE INTEGRAL MEMBRANE PROTEIN (AFU_ORTHOLOGUE AFUA_5G11245)"/>
    <property type="match status" value="1"/>
</dbReference>
<sequence>MDVPPGFPNVPLDHGNRSGLMVAIDIVCIALPTLATALRFYARQFIIRQVGVDDWIALVALASVIVLAAIQITHTHFGLGHHIWDVITVPGLFADFMKYFVLANVLYNVGLLFIKLTFFFQYWRIMLQVDVYRKVYAGIMALVVMWTVAQIFVMIFICGGGQNIMNKSCDPIAPTYVNAIGNMVTDVIILLLPMPMIFRLKLRRSQKWGLAAMFGLGFFTCLISILRLVYLNVVSTDFTFDAVTLSSWSMAELAVGLICACLPSLRALLVHWFPTFMGTELSSRYNRQGYQRSSDPKQKKSVSGHSRSNATGTTSQTDLCVDDDIELESGVRSASGPDLDKDLPGAPPKAHIDSQLERAPQEVGSH</sequence>
<dbReference type="Pfam" id="PF20684">
    <property type="entry name" value="Fung_rhodopsin"/>
    <property type="match status" value="1"/>
</dbReference>
<evidence type="ECO:0000256" key="7">
    <source>
        <dbReference type="SAM" id="Phobius"/>
    </source>
</evidence>
<feature type="transmembrane region" description="Helical" evidence="7">
    <location>
        <begin position="210"/>
        <end position="233"/>
    </location>
</feature>
<evidence type="ECO:0000313" key="9">
    <source>
        <dbReference type="EMBL" id="KAI1866466.1"/>
    </source>
</evidence>
<evidence type="ECO:0000256" key="4">
    <source>
        <dbReference type="ARBA" id="ARBA00023136"/>
    </source>
</evidence>
<feature type="compositionally biased region" description="Polar residues" evidence="6">
    <location>
        <begin position="301"/>
        <end position="318"/>
    </location>
</feature>
<comment type="subcellular location">
    <subcellularLocation>
        <location evidence="1">Membrane</location>
        <topology evidence="1">Multi-pass membrane protein</topology>
    </subcellularLocation>
</comment>
<keyword evidence="3 7" id="KW-1133">Transmembrane helix</keyword>
<accession>A0A9Q0APD6</accession>
<evidence type="ECO:0000313" key="10">
    <source>
        <dbReference type="Proteomes" id="UP000829685"/>
    </source>
</evidence>
<name>A0A9Q0APD6_9PEZI</name>
<feature type="region of interest" description="Disordered" evidence="6">
    <location>
        <begin position="287"/>
        <end position="366"/>
    </location>
</feature>
<comment type="similarity">
    <text evidence="5">Belongs to the SAT4 family.</text>
</comment>
<feature type="transmembrane region" description="Helical" evidence="7">
    <location>
        <begin position="177"/>
        <end position="198"/>
    </location>
</feature>
<dbReference type="GO" id="GO:0016020">
    <property type="term" value="C:membrane"/>
    <property type="evidence" value="ECO:0007669"/>
    <property type="project" value="UniProtKB-SubCell"/>
</dbReference>
<feature type="transmembrane region" description="Helical" evidence="7">
    <location>
        <begin position="54"/>
        <end position="79"/>
    </location>
</feature>
<reference evidence="9" key="1">
    <citation type="submission" date="2021-03" db="EMBL/GenBank/DDBJ databases">
        <title>Revisited historic fungal species revealed as producer of novel bioactive compounds through whole genome sequencing and comparative genomics.</title>
        <authorList>
            <person name="Vignolle G.A."/>
            <person name="Hochenegger N."/>
            <person name="Mach R.L."/>
            <person name="Mach-Aigner A.R."/>
            <person name="Javad Rahimi M."/>
            <person name="Salim K.A."/>
            <person name="Chan C.M."/>
            <person name="Lim L.B.L."/>
            <person name="Cai F."/>
            <person name="Druzhinina I.S."/>
            <person name="U'Ren J.M."/>
            <person name="Derntl C."/>
        </authorList>
    </citation>
    <scope>NUCLEOTIDE SEQUENCE</scope>
    <source>
        <strain evidence="9">TUCIM 5799</strain>
    </source>
</reference>